<dbReference type="InterPro" id="IPR054787">
    <property type="entry name" value="TrlF_ATPase"/>
</dbReference>
<dbReference type="GO" id="GO:0016887">
    <property type="term" value="F:ATP hydrolysis activity"/>
    <property type="evidence" value="ECO:0007669"/>
    <property type="project" value="InterPro"/>
</dbReference>
<dbReference type="AlphaFoldDB" id="A0A5R9IYW1"/>
<gene>
    <name evidence="3" type="ORF">FE263_20955</name>
</gene>
<protein>
    <recommendedName>
        <fullName evidence="5">PHP domain-containing protein</fullName>
    </recommendedName>
</protein>
<dbReference type="InterPro" id="IPR016195">
    <property type="entry name" value="Pol/histidinol_Pase-like"/>
</dbReference>
<dbReference type="SUPFAM" id="SSF52540">
    <property type="entry name" value="P-loop containing nucleoside triphosphate hydrolases"/>
    <property type="match status" value="1"/>
</dbReference>
<dbReference type="OrthoDB" id="9791620at2"/>
<comment type="caution">
    <text evidence="3">The sequence shown here is derived from an EMBL/GenBank/DDBJ whole genome shotgun (WGS) entry which is preliminary data.</text>
</comment>
<dbReference type="InterPro" id="IPR027417">
    <property type="entry name" value="P-loop_NTPase"/>
</dbReference>
<proteinExistence type="predicted"/>
<evidence type="ECO:0000313" key="4">
    <source>
        <dbReference type="Proteomes" id="UP000305654"/>
    </source>
</evidence>
<feature type="domain" description="Rad50/SbcC-type AAA" evidence="2">
    <location>
        <begin position="296"/>
        <end position="488"/>
    </location>
</feature>
<dbReference type="EMBL" id="VCDI01000012">
    <property type="protein sequence ID" value="TLU70660.1"/>
    <property type="molecule type" value="Genomic_DNA"/>
</dbReference>
<dbReference type="NCBIfam" id="NF045780">
    <property type="entry name" value="TrlF_fam_ATP"/>
    <property type="match status" value="1"/>
</dbReference>
<feature type="domain" description="ATPase AAA-type core" evidence="1">
    <location>
        <begin position="774"/>
        <end position="872"/>
    </location>
</feature>
<name>A0A5R9IYW1_9PROT</name>
<dbReference type="Proteomes" id="UP000305654">
    <property type="component" value="Unassembled WGS sequence"/>
</dbReference>
<dbReference type="InterPro" id="IPR038729">
    <property type="entry name" value="Rad50/SbcC_AAA"/>
</dbReference>
<evidence type="ECO:0008006" key="5">
    <source>
        <dbReference type="Google" id="ProtNLM"/>
    </source>
</evidence>
<organism evidence="3 4">
    <name type="scientific">Lichenicoccus roseus</name>
    <dbReference type="NCBI Taxonomy" id="2683649"/>
    <lineage>
        <taxon>Bacteria</taxon>
        <taxon>Pseudomonadati</taxon>
        <taxon>Pseudomonadota</taxon>
        <taxon>Alphaproteobacteria</taxon>
        <taxon>Acetobacterales</taxon>
        <taxon>Acetobacteraceae</taxon>
        <taxon>Lichenicoccus</taxon>
    </lineage>
</organism>
<sequence length="931" mass="103071">MDHGAHFFKCDFQVHTPRDQNWRGSNAVTGDERRVYAARLIVAAREKGLSAIAITDHHDMEFVDYVRRAALEETAEDGSPLQLEQRLTVFPGMELTLGVPCQAILLLDADFPENLFPALQTALTINPVPGTEARNGNVIRLDNIVSFSQIHEKLDEHVWLKGRYIILPNVSGEGKVSVLRDGFHGKYAGMPCVGGYVDGSLEKLKPGFRQRLDGKIKEWGFKRIGCFQTSDNRHEDHRQLGVNSTWVKWAIPTAEALRQACLAQESRISQEEPRLPPVVISRVDVSNSTFLGPIALELNAQYTALIGGRGTGKSTILEYLRWALCDQPPGASDEDSPNYQSRRARLIESTLTSLGATVDVTFSLHDVPHVVRRHSKDGSVMIKIGSAELRECTEAEARSLLPIQAYSQKQLSDVSVRIDELTRFLTAPIRTDLTQLKTRAEDTAAKLRQRYGTLQRVRTLQKDLAGRDLAAQSLQEQSASIQASLTGLLPEDRQFLDQEQSYSAASRTITSWSDNVATLRTTFAELLQEAQSSDTAAKAFVPQVQQELIAEISSDYQRVMRNIGSAINQLDGHLQQFLTLQDDPASSVGRWIAALEGFRANYSAAVQRSSAHKEKMAELEGINARLNQHHDETVRTQEQIAALRGTEDEYASERTAWVALRSDHDHLMDAQCQVLTANSEGAIRATIKRFANAADFVQRLKDILAGSGARRERLEAVGTAITAASDPAVMWQEVLRDLELLSMFKPEEEGAGQRPATVALTRAGLSAADLDKIAAKLSSTDWLQLSLVEIGSEPVFEYRSRENEYIPFRNASAGQQATALLKTLLNEAGPPLVIDQPEEDLDNPVITEIVEQIWLAKQKRQIIFASHNANLVVNGDAELVVWCDYRKAGDQSGGKIVGEGAIDVPVVREAIKKIMEGGEAAFKARREKYGF</sequence>
<reference evidence="3 4" key="1">
    <citation type="submission" date="2019-05" db="EMBL/GenBank/DDBJ databases">
        <authorList>
            <person name="Pankratov T."/>
            <person name="Grouzdev D."/>
        </authorList>
    </citation>
    <scope>NUCLEOTIDE SEQUENCE [LARGE SCALE GENOMIC DNA]</scope>
    <source>
        <strain evidence="3 4">KEBCLARHB70R</strain>
    </source>
</reference>
<dbReference type="RefSeq" id="WP_138327994.1">
    <property type="nucleotide sequence ID" value="NZ_VCDI01000012.1"/>
</dbReference>
<dbReference type="GO" id="GO:0006302">
    <property type="term" value="P:double-strand break repair"/>
    <property type="evidence" value="ECO:0007669"/>
    <property type="project" value="InterPro"/>
</dbReference>
<dbReference type="SUPFAM" id="SSF89550">
    <property type="entry name" value="PHP domain-like"/>
    <property type="match status" value="1"/>
</dbReference>
<evidence type="ECO:0000313" key="3">
    <source>
        <dbReference type="EMBL" id="TLU70660.1"/>
    </source>
</evidence>
<evidence type="ECO:0000259" key="2">
    <source>
        <dbReference type="Pfam" id="PF13476"/>
    </source>
</evidence>
<dbReference type="CDD" id="cd07432">
    <property type="entry name" value="PHP_HisPPase"/>
    <property type="match status" value="1"/>
</dbReference>
<keyword evidence="4" id="KW-1185">Reference proteome</keyword>
<dbReference type="Gene3D" id="3.20.20.140">
    <property type="entry name" value="Metal-dependent hydrolases"/>
    <property type="match status" value="1"/>
</dbReference>
<dbReference type="Pfam" id="PF13476">
    <property type="entry name" value="AAA_23"/>
    <property type="match status" value="1"/>
</dbReference>
<evidence type="ECO:0000259" key="1">
    <source>
        <dbReference type="Pfam" id="PF13304"/>
    </source>
</evidence>
<dbReference type="InterPro" id="IPR003959">
    <property type="entry name" value="ATPase_AAA_core"/>
</dbReference>
<dbReference type="Gene3D" id="3.40.50.300">
    <property type="entry name" value="P-loop containing nucleotide triphosphate hydrolases"/>
    <property type="match status" value="2"/>
</dbReference>
<dbReference type="GO" id="GO:0005524">
    <property type="term" value="F:ATP binding"/>
    <property type="evidence" value="ECO:0007669"/>
    <property type="project" value="InterPro"/>
</dbReference>
<dbReference type="Pfam" id="PF13304">
    <property type="entry name" value="AAA_21"/>
    <property type="match status" value="1"/>
</dbReference>
<accession>A0A5R9IYW1</accession>